<feature type="coiled-coil region" evidence="5">
    <location>
        <begin position="324"/>
        <end position="358"/>
    </location>
</feature>
<evidence type="ECO:0000256" key="1">
    <source>
        <dbReference type="ARBA" id="ARBA00001968"/>
    </source>
</evidence>
<dbReference type="EMBL" id="WIXP02000008">
    <property type="protein sequence ID" value="KAF6206914.1"/>
    <property type="molecule type" value="Genomic_DNA"/>
</dbReference>
<keyword evidence="9" id="KW-1185">Reference proteome</keyword>
<evidence type="ECO:0000256" key="5">
    <source>
        <dbReference type="SAM" id="Coils"/>
    </source>
</evidence>
<keyword evidence="4" id="KW-0677">Repeat</keyword>
<dbReference type="InterPro" id="IPR032675">
    <property type="entry name" value="LRR_dom_sf"/>
</dbReference>
<name>A0A8S9XEG5_APOLU</name>
<dbReference type="SUPFAM" id="SSF52058">
    <property type="entry name" value="L domain-like"/>
    <property type="match status" value="1"/>
</dbReference>
<organism evidence="8 9">
    <name type="scientific">Apolygus lucorum</name>
    <name type="common">Small green plant bug</name>
    <name type="synonym">Lygocoris lucorum</name>
    <dbReference type="NCBI Taxonomy" id="248454"/>
    <lineage>
        <taxon>Eukaryota</taxon>
        <taxon>Metazoa</taxon>
        <taxon>Ecdysozoa</taxon>
        <taxon>Arthropoda</taxon>
        <taxon>Hexapoda</taxon>
        <taxon>Insecta</taxon>
        <taxon>Pterygota</taxon>
        <taxon>Neoptera</taxon>
        <taxon>Paraneoptera</taxon>
        <taxon>Hemiptera</taxon>
        <taxon>Heteroptera</taxon>
        <taxon>Panheteroptera</taxon>
        <taxon>Cimicomorpha</taxon>
        <taxon>Miridae</taxon>
        <taxon>Mirini</taxon>
        <taxon>Apolygus</taxon>
    </lineage>
</organism>
<evidence type="ECO:0000256" key="3">
    <source>
        <dbReference type="ARBA" id="ARBA00022723"/>
    </source>
</evidence>
<proteinExistence type="predicted"/>
<dbReference type="Pfam" id="PF13359">
    <property type="entry name" value="DDE_Tnp_4"/>
    <property type="match status" value="1"/>
</dbReference>
<evidence type="ECO:0000259" key="7">
    <source>
        <dbReference type="Pfam" id="PF13613"/>
    </source>
</evidence>
<dbReference type="OrthoDB" id="8195867at2759"/>
<feature type="domain" description="Transposase Helix-turn-helix" evidence="7">
    <location>
        <begin position="469"/>
        <end position="517"/>
    </location>
</feature>
<keyword evidence="2" id="KW-0433">Leucine-rich repeat</keyword>
<comment type="cofactor">
    <cofactor evidence="1">
        <name>a divalent metal cation</name>
        <dbReference type="ChEBI" id="CHEBI:60240"/>
    </cofactor>
</comment>
<dbReference type="SMART" id="SM00369">
    <property type="entry name" value="LRR_TYP"/>
    <property type="match status" value="5"/>
</dbReference>
<feature type="domain" description="DDE Tnp4" evidence="6">
    <location>
        <begin position="553"/>
        <end position="718"/>
    </location>
</feature>
<evidence type="ECO:0000313" key="9">
    <source>
        <dbReference type="Proteomes" id="UP000466442"/>
    </source>
</evidence>
<dbReference type="PANTHER" id="PTHR23080">
    <property type="entry name" value="THAP DOMAIN PROTEIN"/>
    <property type="match status" value="1"/>
</dbReference>
<dbReference type="InterPro" id="IPR001611">
    <property type="entry name" value="Leu-rich_rpt"/>
</dbReference>
<dbReference type="Proteomes" id="UP000466442">
    <property type="component" value="Unassembled WGS sequence"/>
</dbReference>
<dbReference type="InterPro" id="IPR027805">
    <property type="entry name" value="Transposase_HTH_dom"/>
</dbReference>
<dbReference type="InterPro" id="IPR027806">
    <property type="entry name" value="HARBI1_dom"/>
</dbReference>
<dbReference type="Pfam" id="PF13855">
    <property type="entry name" value="LRR_8"/>
    <property type="match status" value="1"/>
</dbReference>
<dbReference type="GO" id="GO:0046872">
    <property type="term" value="F:metal ion binding"/>
    <property type="evidence" value="ECO:0007669"/>
    <property type="project" value="UniProtKB-KW"/>
</dbReference>
<accession>A0A8S9XEG5</accession>
<keyword evidence="5" id="KW-0175">Coiled coil</keyword>
<dbReference type="Gene3D" id="3.80.10.10">
    <property type="entry name" value="Ribonuclease Inhibitor"/>
    <property type="match status" value="1"/>
</dbReference>
<sequence>MDGAPVSCIPTNQKMSKAKKIIDEAREIQNPELDLAEKGIASFDEMPGLFNMMNITRLTLTHNKLKSVPPGLANLSNLEILNLFNNLLEELPISLSSLPKLRILNVGMNRLFSLPRGFGAFPALEVLDLTYNNLDESGLPGNFYMLETLRALYLGDNDFEFLHPEIKQLKNLQICDKTREFSIKRKAEWLSRINRDMRGKKVDGVNIRVCDRHFISGKPSGLFECSHPDWAPSLHLGYGPNKSTSSSEVALRRYDRVKNGRKKVLHTQPRFSTEEQEQYDLLIPSEMQPSTSDHGDYSNFELQEIKIEEMESPMEFCQVYQKVTNDVECQVDLMDQELAELRSKHDSMAQKQNLAERELVELRMKYVEQLHQNTVLRERITSKTERVSSMMTSMQKVQAECDMLRKDNEWMRDENRKLKLNLKNVSIDEDSLRDDDEKTNFLTGLKNFKLLKSVYDFVEVEIPHSYRNTLPKFSEFVLTLMRLRLGVLEQDLAYRFNVSATSVSCTCSCWIRAMSFKLGRLIVWPERANIQRTLPQDFKSVFGDRFAVILYRFEVFLNRPNLLWPKAGTSSKYKKDNSVRFFVGITPQGTVCFVSRAWDGKAADKYSTLKSGFLDKLMLGDVVITDRGFNIDEESGLIPADISIPVFTKGETPLSFDDVQKAEEIAKIKLHVARLVGFIQRQFRYLGSILPQNYLTVPLTDDIPPIDQALRICCGLSNICSSYVRDGETSDASKRVDNYMPISKCIS</sequence>
<dbReference type="AlphaFoldDB" id="A0A8S9XEG5"/>
<evidence type="ECO:0000256" key="2">
    <source>
        <dbReference type="ARBA" id="ARBA00022614"/>
    </source>
</evidence>
<evidence type="ECO:0000313" key="8">
    <source>
        <dbReference type="EMBL" id="KAF6206914.1"/>
    </source>
</evidence>
<comment type="caution">
    <text evidence="8">The sequence shown here is derived from an EMBL/GenBank/DDBJ whole genome shotgun (WGS) entry which is preliminary data.</text>
</comment>
<evidence type="ECO:0008006" key="10">
    <source>
        <dbReference type="Google" id="ProtNLM"/>
    </source>
</evidence>
<dbReference type="PROSITE" id="PS51450">
    <property type="entry name" value="LRR"/>
    <property type="match status" value="1"/>
</dbReference>
<gene>
    <name evidence="8" type="ORF">GE061_018150</name>
</gene>
<evidence type="ECO:0000259" key="6">
    <source>
        <dbReference type="Pfam" id="PF13359"/>
    </source>
</evidence>
<protein>
    <recommendedName>
        <fullName evidence="10">DDE Tnp4 domain-containing protein</fullName>
    </recommendedName>
</protein>
<dbReference type="Pfam" id="PF13613">
    <property type="entry name" value="HTH_Tnp_4"/>
    <property type="match status" value="1"/>
</dbReference>
<evidence type="ECO:0000256" key="4">
    <source>
        <dbReference type="ARBA" id="ARBA00022737"/>
    </source>
</evidence>
<reference evidence="8" key="1">
    <citation type="journal article" date="2021" name="Mol. Ecol. Resour.">
        <title>Apolygus lucorum genome provides insights into omnivorousness and mesophyll feeding.</title>
        <authorList>
            <person name="Liu Y."/>
            <person name="Liu H."/>
            <person name="Wang H."/>
            <person name="Huang T."/>
            <person name="Liu B."/>
            <person name="Yang B."/>
            <person name="Yin L."/>
            <person name="Li B."/>
            <person name="Zhang Y."/>
            <person name="Zhang S."/>
            <person name="Jiang F."/>
            <person name="Zhang X."/>
            <person name="Ren Y."/>
            <person name="Wang B."/>
            <person name="Wang S."/>
            <person name="Lu Y."/>
            <person name="Wu K."/>
            <person name="Fan W."/>
            <person name="Wang G."/>
        </authorList>
    </citation>
    <scope>NUCLEOTIDE SEQUENCE</scope>
    <source>
        <strain evidence="8">12Hb</strain>
    </source>
</reference>
<dbReference type="FunFam" id="3.80.10.10:FF:000159">
    <property type="entry name" value="Ras suppressor protein 1"/>
    <property type="match status" value="1"/>
</dbReference>
<keyword evidence="3" id="KW-0479">Metal-binding</keyword>
<dbReference type="InterPro" id="IPR003591">
    <property type="entry name" value="Leu-rich_rpt_typical-subtyp"/>
</dbReference>